<comment type="caution">
    <text evidence="5">The sequence shown here is derived from an EMBL/GenBank/DDBJ whole genome shotgun (WGS) entry which is preliminary data.</text>
</comment>
<comment type="similarity">
    <text evidence="1">Belongs to the transglycosylase Slt family.</text>
</comment>
<evidence type="ECO:0000313" key="5">
    <source>
        <dbReference type="EMBL" id="GGF88982.1"/>
    </source>
</evidence>
<proteinExistence type="inferred from homology"/>
<evidence type="ECO:0000256" key="1">
    <source>
        <dbReference type="ARBA" id="ARBA00007734"/>
    </source>
</evidence>
<dbReference type="Proteomes" id="UP000632858">
    <property type="component" value="Unassembled WGS sequence"/>
</dbReference>
<gene>
    <name evidence="5" type="primary">slt</name>
    <name evidence="5" type="ORF">GCM10010960_08610</name>
</gene>
<feature type="domain" description="Lytic transglycosylase superhelical linker" evidence="4">
    <location>
        <begin position="349"/>
        <end position="405"/>
    </location>
</feature>
<dbReference type="Gene3D" id="1.25.20.10">
    <property type="entry name" value="Bacterial muramidases"/>
    <property type="match status" value="1"/>
</dbReference>
<dbReference type="CDD" id="cd13401">
    <property type="entry name" value="Slt70-like"/>
    <property type="match status" value="1"/>
</dbReference>
<sequence length="606" mass="67840">MRLAKHPLRPWLDALAWRSGIMQSDGARVEALLAEDPDTPSSDWLVKQWRNELVRRQDWPAVAAWNTRHPDDGAASRCAVLLAVDATARDFAWRQNALAVWLNEAKAPAACTPVFDALKSAGAIDGTRAWQRFDRLLADGAVERMPEAIGAMNAADASLAGRYLAFIAGGSADTAWPDDTRGRRVLQQGLMNLAKRDPAQAERLSAATPLAEGLNAEQRNALLSEIALWSMVDYLPEAERRYLAVPEAARSVNLREWYLRNAFHANDDAKTLAAFEQLLPAQRDEPRWQYFQARVLQRLGRNDDALPLYRKAAQSASFHGWLAAERLGADYAFCPLEPRPSPKEHVDLHRDPGLRRALWLWQLGEANTAIWEWNAAYRPLAPQQRRAALAMARDIGWYDRAVFALDADEASQRLYTVRFATPYNDAFESAAARFGIDRSWLTAHARAESIFMPEVTSGADARGLLQLLPSTAERIALRHGIAWEGPASLYRPEVNIPLGAGALRDVIDGYQGRAWLAIGAYNAGPAAVNRWLAARPALEPEFWIETVPYKETREYIPRVLAFSVIYDWRLKRPVRPIMQRLSGDFGEPARTVALRCPQPVPAKKPR</sequence>
<dbReference type="InterPro" id="IPR008939">
    <property type="entry name" value="Lytic_TGlycosylase_superhlx_U"/>
</dbReference>
<reference evidence="5" key="1">
    <citation type="journal article" date="2014" name="Int. J. Syst. Evol. Microbiol.">
        <title>Complete genome sequence of Corynebacterium casei LMG S-19264T (=DSM 44701T), isolated from a smear-ripened cheese.</title>
        <authorList>
            <consortium name="US DOE Joint Genome Institute (JGI-PGF)"/>
            <person name="Walter F."/>
            <person name="Albersmeier A."/>
            <person name="Kalinowski J."/>
            <person name="Ruckert C."/>
        </authorList>
    </citation>
    <scope>NUCLEOTIDE SEQUENCE</scope>
    <source>
        <strain evidence="5">CGMCC 1.12726</strain>
    </source>
</reference>
<dbReference type="GO" id="GO:0004553">
    <property type="term" value="F:hydrolase activity, hydrolyzing O-glycosyl compounds"/>
    <property type="evidence" value="ECO:0007669"/>
    <property type="project" value="InterPro"/>
</dbReference>
<dbReference type="InterPro" id="IPR008258">
    <property type="entry name" value="Transglycosylase_SLT_dom_1"/>
</dbReference>
<dbReference type="Gene3D" id="1.10.530.10">
    <property type="match status" value="1"/>
</dbReference>
<dbReference type="Pfam" id="PF14718">
    <property type="entry name" value="SLT_L"/>
    <property type="match status" value="1"/>
</dbReference>
<organism evidence="5 6">
    <name type="scientific">Arenimonas maotaiensis</name>
    <dbReference type="NCBI Taxonomy" id="1446479"/>
    <lineage>
        <taxon>Bacteria</taxon>
        <taxon>Pseudomonadati</taxon>
        <taxon>Pseudomonadota</taxon>
        <taxon>Gammaproteobacteria</taxon>
        <taxon>Lysobacterales</taxon>
        <taxon>Lysobacteraceae</taxon>
        <taxon>Arenimonas</taxon>
    </lineage>
</organism>
<dbReference type="AlphaFoldDB" id="A0A917CHT4"/>
<accession>A0A917CHT4</accession>
<evidence type="ECO:0000313" key="6">
    <source>
        <dbReference type="Proteomes" id="UP000632858"/>
    </source>
</evidence>
<dbReference type="InterPro" id="IPR012289">
    <property type="entry name" value="Lytic_TGlycosylase_superhlx_L"/>
</dbReference>
<dbReference type="GO" id="GO:0042597">
    <property type="term" value="C:periplasmic space"/>
    <property type="evidence" value="ECO:0007669"/>
    <property type="project" value="InterPro"/>
</dbReference>
<dbReference type="PANTHER" id="PTHR37423:SF5">
    <property type="entry name" value="SOLUBLE LYTIC MUREIN TRANSGLYCOSYLASE"/>
    <property type="match status" value="1"/>
</dbReference>
<dbReference type="PANTHER" id="PTHR37423">
    <property type="entry name" value="SOLUBLE LYTIC MUREIN TRANSGLYCOSYLASE-RELATED"/>
    <property type="match status" value="1"/>
</dbReference>
<dbReference type="InterPro" id="IPR023346">
    <property type="entry name" value="Lysozyme-like_dom_sf"/>
</dbReference>
<protein>
    <submittedName>
        <fullName evidence="5">Murein transglycosylase</fullName>
    </submittedName>
</protein>
<name>A0A917CHT4_9GAMM</name>
<dbReference type="Gene3D" id="1.10.1240.20">
    <property type="entry name" value="Lytic transglycosylase, superhelical linker domain"/>
    <property type="match status" value="1"/>
</dbReference>
<dbReference type="Pfam" id="PF01464">
    <property type="entry name" value="SLT"/>
    <property type="match status" value="1"/>
</dbReference>
<dbReference type="SUPFAM" id="SSF48435">
    <property type="entry name" value="Bacterial muramidases"/>
    <property type="match status" value="1"/>
</dbReference>
<dbReference type="EMBL" id="BMFO01000002">
    <property type="protein sequence ID" value="GGF88982.1"/>
    <property type="molecule type" value="Genomic_DNA"/>
</dbReference>
<keyword evidence="6" id="KW-1185">Reference proteome</keyword>
<evidence type="ECO:0000259" key="4">
    <source>
        <dbReference type="Pfam" id="PF14718"/>
    </source>
</evidence>
<evidence type="ECO:0000256" key="2">
    <source>
        <dbReference type="ARBA" id="ARBA00022729"/>
    </source>
</evidence>
<dbReference type="InterPro" id="IPR037061">
    <property type="entry name" value="Lytic_TGlycoase_superhlx_L_sf"/>
</dbReference>
<feature type="domain" description="Transglycosylase SLT" evidence="3">
    <location>
        <begin position="426"/>
        <end position="539"/>
    </location>
</feature>
<dbReference type="SUPFAM" id="SSF53955">
    <property type="entry name" value="Lysozyme-like"/>
    <property type="match status" value="1"/>
</dbReference>
<evidence type="ECO:0000259" key="3">
    <source>
        <dbReference type="Pfam" id="PF01464"/>
    </source>
</evidence>
<reference evidence="5" key="2">
    <citation type="submission" date="2020-09" db="EMBL/GenBank/DDBJ databases">
        <authorList>
            <person name="Sun Q."/>
            <person name="Zhou Y."/>
        </authorList>
    </citation>
    <scope>NUCLEOTIDE SEQUENCE</scope>
    <source>
        <strain evidence="5">CGMCC 1.12726</strain>
    </source>
</reference>
<keyword evidence="2" id="KW-0732">Signal</keyword>